<feature type="chain" id="PRO_5046352554" evidence="2">
    <location>
        <begin position="27"/>
        <end position="206"/>
    </location>
</feature>
<gene>
    <name evidence="3" type="ORF">J2S06_002354</name>
</gene>
<proteinExistence type="predicted"/>
<dbReference type="RefSeq" id="WP_419152416.1">
    <property type="nucleotide sequence ID" value="NZ_JAUSTR010000012.1"/>
</dbReference>
<evidence type="ECO:0000256" key="2">
    <source>
        <dbReference type="SAM" id="SignalP"/>
    </source>
</evidence>
<evidence type="ECO:0000313" key="3">
    <source>
        <dbReference type="EMBL" id="MDQ0163275.1"/>
    </source>
</evidence>
<keyword evidence="2" id="KW-0732">Signal</keyword>
<keyword evidence="1" id="KW-0175">Coiled coil</keyword>
<sequence>MKIKIFSVLMSLALAVSLFLPDYASAKSVHKSESEESFEILKEKVDPYVVVENNKFKLININELKQQLTKEEYKDVKDSIKSANKELEKVNKSELVVHDNALVLNADDEGEVSTLGWGEGKRGIAFHWWGIEIWLTKTDVRAIIKGGVAGGTTYLGALFGGIGGAVAGAVVAAILSEYVTGIPAKVTYRYFKKPNVVITPQWKYYY</sequence>
<feature type="signal peptide" evidence="2">
    <location>
        <begin position="1"/>
        <end position="26"/>
    </location>
</feature>
<dbReference type="Proteomes" id="UP001225646">
    <property type="component" value="Unassembled WGS sequence"/>
</dbReference>
<comment type="caution">
    <text evidence="3">The sequence shown here is derived from an EMBL/GenBank/DDBJ whole genome shotgun (WGS) entry which is preliminary data.</text>
</comment>
<evidence type="ECO:0000256" key="1">
    <source>
        <dbReference type="SAM" id="Coils"/>
    </source>
</evidence>
<organism evidence="3 4">
    <name type="scientific">Aeribacillus alveayuensis</name>
    <dbReference type="NCBI Taxonomy" id="279215"/>
    <lineage>
        <taxon>Bacteria</taxon>
        <taxon>Bacillati</taxon>
        <taxon>Bacillota</taxon>
        <taxon>Bacilli</taxon>
        <taxon>Bacillales</taxon>
        <taxon>Bacillaceae</taxon>
        <taxon>Aeribacillus</taxon>
    </lineage>
</organism>
<dbReference type="EMBL" id="JAUSTR010000012">
    <property type="protein sequence ID" value="MDQ0163275.1"/>
    <property type="molecule type" value="Genomic_DNA"/>
</dbReference>
<protein>
    <submittedName>
        <fullName evidence="3">Uncharacterized protein</fullName>
    </submittedName>
</protein>
<feature type="coiled-coil region" evidence="1">
    <location>
        <begin position="66"/>
        <end position="93"/>
    </location>
</feature>
<evidence type="ECO:0000313" key="4">
    <source>
        <dbReference type="Proteomes" id="UP001225646"/>
    </source>
</evidence>
<name>A0ABT9VRH1_9BACI</name>
<accession>A0ABT9VRH1</accession>
<reference evidence="3 4" key="1">
    <citation type="submission" date="2023-07" db="EMBL/GenBank/DDBJ databases">
        <title>Genomic Encyclopedia of Type Strains, Phase IV (KMG-IV): sequencing the most valuable type-strain genomes for metagenomic binning, comparative biology and taxonomic classification.</title>
        <authorList>
            <person name="Goeker M."/>
        </authorList>
    </citation>
    <scope>NUCLEOTIDE SEQUENCE [LARGE SCALE GENOMIC DNA]</scope>
    <source>
        <strain evidence="3 4">DSM 19092</strain>
    </source>
</reference>
<keyword evidence="4" id="KW-1185">Reference proteome</keyword>